<dbReference type="EMBL" id="SOCE01000001">
    <property type="protein sequence ID" value="TDU90060.1"/>
    <property type="molecule type" value="Genomic_DNA"/>
</dbReference>
<evidence type="ECO:0000259" key="2">
    <source>
        <dbReference type="Pfam" id="PF06259"/>
    </source>
</evidence>
<gene>
    <name evidence="3" type="ORF">EV138_3643</name>
</gene>
<organism evidence="3 4">
    <name type="scientific">Kribbella voronezhensis</name>
    <dbReference type="NCBI Taxonomy" id="2512212"/>
    <lineage>
        <taxon>Bacteria</taxon>
        <taxon>Bacillati</taxon>
        <taxon>Actinomycetota</taxon>
        <taxon>Actinomycetes</taxon>
        <taxon>Propionibacteriales</taxon>
        <taxon>Kribbellaceae</taxon>
        <taxon>Kribbella</taxon>
    </lineage>
</organism>
<dbReference type="Gene3D" id="3.40.50.1820">
    <property type="entry name" value="alpha/beta hydrolase"/>
    <property type="match status" value="1"/>
</dbReference>
<keyword evidence="3" id="KW-0378">Hydrolase</keyword>
<dbReference type="GO" id="GO:0016787">
    <property type="term" value="F:hydrolase activity"/>
    <property type="evidence" value="ECO:0007669"/>
    <property type="project" value="UniProtKB-KW"/>
</dbReference>
<dbReference type="OrthoDB" id="5170249at2"/>
<name>A0A4R7TD53_9ACTN</name>
<proteinExistence type="predicted"/>
<feature type="domain" description="DUF1023" evidence="2">
    <location>
        <begin position="122"/>
        <end position="282"/>
    </location>
</feature>
<dbReference type="Proteomes" id="UP000295151">
    <property type="component" value="Unassembled WGS sequence"/>
</dbReference>
<dbReference type="RefSeq" id="WP_133980029.1">
    <property type="nucleotide sequence ID" value="NZ_SOCE01000001.1"/>
</dbReference>
<keyword evidence="4" id="KW-1185">Reference proteome</keyword>
<feature type="region of interest" description="Disordered" evidence="1">
    <location>
        <begin position="381"/>
        <end position="425"/>
    </location>
</feature>
<dbReference type="AlphaFoldDB" id="A0A4R7TD53"/>
<evidence type="ECO:0000256" key="1">
    <source>
        <dbReference type="SAM" id="MobiDB-lite"/>
    </source>
</evidence>
<dbReference type="Pfam" id="PF06259">
    <property type="entry name" value="Abhydrolase_8"/>
    <property type="match status" value="1"/>
</dbReference>
<evidence type="ECO:0000313" key="4">
    <source>
        <dbReference type="Proteomes" id="UP000295151"/>
    </source>
</evidence>
<sequence>MADEFELLVRRVQELPAEVAAYEVRSYFDSLAPGDGLRLAEQRPDEVGSLDGAPAALRYRANHLRLVAARDRLRAAGSLGEHERKRLETLDELLTPVAQTEADASGNVVKVLRDRQFLAVEPDGRGRAVEVLGQLDRARNIAVLVPGMGNSLETLRGQVDRAELIRHEAGPGTAAVLWLDYDSPQGLREAASKRAAIEAGPALRRFMAGLETERLPEASVTLVGHSYGSDVVGQGMLQGVRVDRVVLTGSPGITKFVNQASDFVPPPTRLYVERAPGDYVSYSEWHGPDPATFPDAIRMATNDETVSVHWHNEYYRQNSEALRNIGRVVRGDLAHITTTDTTRAQESKLALGISWADPLNNAAAVASKVYDGVVSLTKRPRNPAAGVATDGSRPARAAADGSRPGRAASGTVAPGAARRSEGRGR</sequence>
<comment type="caution">
    <text evidence="3">The sequence shown here is derived from an EMBL/GenBank/DDBJ whole genome shotgun (WGS) entry which is preliminary data.</text>
</comment>
<dbReference type="InterPro" id="IPR010427">
    <property type="entry name" value="DUF1023"/>
</dbReference>
<reference evidence="3 4" key="1">
    <citation type="submission" date="2019-03" db="EMBL/GenBank/DDBJ databases">
        <title>Genomic Encyclopedia of Type Strains, Phase III (KMG-III): the genomes of soil and plant-associated and newly described type strains.</title>
        <authorList>
            <person name="Whitman W."/>
        </authorList>
    </citation>
    <scope>NUCLEOTIDE SEQUENCE [LARGE SCALE GENOMIC DNA]</scope>
    <source>
        <strain evidence="3 4">VKM Ac-2575</strain>
    </source>
</reference>
<accession>A0A4R7TD53</accession>
<protein>
    <submittedName>
        <fullName evidence="3">Alpha/beta hydrolase family protein</fullName>
    </submittedName>
</protein>
<evidence type="ECO:0000313" key="3">
    <source>
        <dbReference type="EMBL" id="TDU90060.1"/>
    </source>
</evidence>
<dbReference type="InterPro" id="IPR029058">
    <property type="entry name" value="AB_hydrolase_fold"/>
</dbReference>
<dbReference type="SUPFAM" id="SSF53474">
    <property type="entry name" value="alpha/beta-Hydrolases"/>
    <property type="match status" value="1"/>
</dbReference>